<feature type="binding site" evidence="6">
    <location>
        <position position="268"/>
    </location>
    <ligand>
        <name>S-adenosyl-L-methionine</name>
        <dbReference type="ChEBI" id="CHEBI:59789"/>
    </ligand>
</feature>
<accession>A0A450YHE7</accession>
<dbReference type="InterPro" id="IPR001537">
    <property type="entry name" value="SpoU_MeTrfase"/>
</dbReference>
<dbReference type="EMBL" id="CAADHB010000078">
    <property type="protein sequence ID" value="VFK80002.1"/>
    <property type="molecule type" value="Genomic_DNA"/>
</dbReference>
<comment type="subcellular location">
    <subcellularLocation>
        <location evidence="6">Cytoplasm</location>
    </subcellularLocation>
</comment>
<evidence type="ECO:0000256" key="6">
    <source>
        <dbReference type="HAMAP-Rule" id="MF_01887"/>
    </source>
</evidence>
<dbReference type="Gene3D" id="3.40.1280.10">
    <property type="match status" value="1"/>
</dbReference>
<evidence type="ECO:0000256" key="1">
    <source>
        <dbReference type="ARBA" id="ARBA00022490"/>
    </source>
</evidence>
<dbReference type="InterPro" id="IPR029064">
    <property type="entry name" value="Ribosomal_eL30-like_sf"/>
</dbReference>
<evidence type="ECO:0000256" key="5">
    <source>
        <dbReference type="ARBA" id="ARBA00022691"/>
    </source>
</evidence>
<dbReference type="SUPFAM" id="SSF75217">
    <property type="entry name" value="alpha/beta knot"/>
    <property type="match status" value="1"/>
</dbReference>
<comment type="similarity">
    <text evidence="6">Belongs to the class IV-like SAM-binding methyltransferase superfamily. RNA methyltransferase TrmH family. RlmB subfamily.</text>
</comment>
<name>A0A450YHE7_9GAMM</name>
<organism evidence="9">
    <name type="scientific">Candidatus Kentrum sp. SD</name>
    <dbReference type="NCBI Taxonomy" id="2126332"/>
    <lineage>
        <taxon>Bacteria</taxon>
        <taxon>Pseudomonadati</taxon>
        <taxon>Pseudomonadota</taxon>
        <taxon>Gammaproteobacteria</taxon>
        <taxon>Candidatus Kentrum</taxon>
    </lineage>
</organism>
<evidence type="ECO:0000256" key="3">
    <source>
        <dbReference type="ARBA" id="ARBA00022603"/>
    </source>
</evidence>
<dbReference type="InterPro" id="IPR029028">
    <property type="entry name" value="Alpha/beta_knot_MTases"/>
</dbReference>
<dbReference type="EC" id="2.1.1.185" evidence="6"/>
<keyword evidence="2 6" id="KW-0698">rRNA processing</keyword>
<dbReference type="FunFam" id="3.40.1280.10:FF:000008">
    <property type="entry name" value="Group 3 RNA methyltransferase TrmH"/>
    <property type="match status" value="1"/>
</dbReference>
<evidence type="ECO:0000313" key="9">
    <source>
        <dbReference type="EMBL" id="VFK40941.1"/>
    </source>
</evidence>
<gene>
    <name evidence="6" type="primary">rlmB</name>
    <name evidence="11" type="ORF">BECKSD772D_GA0070982_107818</name>
    <name evidence="10" type="ORF">BECKSD772E_GA0070983_11642</name>
    <name evidence="9" type="ORF">BECKSD772F_GA0070984_107915</name>
</gene>
<dbReference type="CDD" id="cd18103">
    <property type="entry name" value="SpoU-like_RlmB"/>
    <property type="match status" value="1"/>
</dbReference>
<dbReference type="HAMAP" id="MF_01887">
    <property type="entry name" value="23SrRNA_methyltr_B"/>
    <property type="match status" value="1"/>
</dbReference>
<evidence type="ECO:0000259" key="8">
    <source>
        <dbReference type="SMART" id="SM00967"/>
    </source>
</evidence>
<feature type="domain" description="RNA 2-O ribose methyltransferase substrate binding" evidence="8">
    <location>
        <begin position="54"/>
        <end position="130"/>
    </location>
</feature>
<keyword evidence="5 6" id="KW-0949">S-adenosyl-L-methionine</keyword>
<comment type="catalytic activity">
    <reaction evidence="6">
        <text>guanosine(2251) in 23S rRNA + S-adenosyl-L-methionine = 2'-O-methylguanosine(2251) in 23S rRNA + S-adenosyl-L-homocysteine + H(+)</text>
        <dbReference type="Rhea" id="RHEA:24140"/>
        <dbReference type="Rhea" id="RHEA-COMP:10239"/>
        <dbReference type="Rhea" id="RHEA-COMP:10241"/>
        <dbReference type="ChEBI" id="CHEBI:15378"/>
        <dbReference type="ChEBI" id="CHEBI:57856"/>
        <dbReference type="ChEBI" id="CHEBI:59789"/>
        <dbReference type="ChEBI" id="CHEBI:74269"/>
        <dbReference type="ChEBI" id="CHEBI:74445"/>
        <dbReference type="EC" id="2.1.1.185"/>
    </reaction>
</comment>
<feature type="binding site" evidence="6">
    <location>
        <position position="277"/>
    </location>
    <ligand>
        <name>S-adenosyl-L-methionine</name>
        <dbReference type="ChEBI" id="CHEBI:59789"/>
    </ligand>
</feature>
<dbReference type="PANTHER" id="PTHR46429">
    <property type="entry name" value="23S RRNA (GUANOSINE-2'-O-)-METHYLTRANSFERASE RLMB"/>
    <property type="match status" value="1"/>
</dbReference>
<dbReference type="SMART" id="SM00967">
    <property type="entry name" value="SpoU_sub_bind"/>
    <property type="match status" value="1"/>
</dbReference>
<dbReference type="EMBL" id="CAADFR010000079">
    <property type="protein sequence ID" value="VFK40941.1"/>
    <property type="molecule type" value="Genomic_DNA"/>
</dbReference>
<keyword evidence="4 6" id="KW-0808">Transferase</keyword>
<dbReference type="SUPFAM" id="SSF55315">
    <property type="entry name" value="L30e-like"/>
    <property type="match status" value="1"/>
</dbReference>
<proteinExistence type="inferred from homology"/>
<feature type="region of interest" description="Disordered" evidence="7">
    <location>
        <begin position="1"/>
        <end position="50"/>
    </location>
</feature>
<dbReference type="InterPro" id="IPR013123">
    <property type="entry name" value="SpoU_subst-bd"/>
</dbReference>
<keyword evidence="3 6" id="KW-0489">Methyltransferase</keyword>
<keyword evidence="1 6" id="KW-0963">Cytoplasm</keyword>
<comment type="function">
    <text evidence="6">Specifically methylates the ribose of guanosine 2251 in 23S rRNA.</text>
</comment>
<dbReference type="InterPro" id="IPR029026">
    <property type="entry name" value="tRNA_m1G_MTases_N"/>
</dbReference>
<evidence type="ECO:0000313" key="11">
    <source>
        <dbReference type="EMBL" id="VFK80002.1"/>
    </source>
</evidence>
<dbReference type="NCBIfam" id="TIGR00186">
    <property type="entry name" value="rRNA_methyl_3"/>
    <property type="match status" value="1"/>
</dbReference>
<dbReference type="AlphaFoldDB" id="A0A450YHE7"/>
<reference evidence="9" key="1">
    <citation type="submission" date="2019-02" db="EMBL/GenBank/DDBJ databases">
        <authorList>
            <person name="Gruber-Vodicka R. H."/>
            <person name="Seah K. B. B."/>
        </authorList>
    </citation>
    <scope>NUCLEOTIDE SEQUENCE</scope>
    <source>
        <strain evidence="11">BECK_S127</strain>
        <strain evidence="10">BECK_S1320</strain>
        <strain evidence="9">BECK_S1321</strain>
    </source>
</reference>
<dbReference type="GO" id="GO:0003723">
    <property type="term" value="F:RNA binding"/>
    <property type="evidence" value="ECO:0007669"/>
    <property type="project" value="InterPro"/>
</dbReference>
<dbReference type="GO" id="GO:0005829">
    <property type="term" value="C:cytosol"/>
    <property type="evidence" value="ECO:0007669"/>
    <property type="project" value="TreeGrafter"/>
</dbReference>
<dbReference type="Pfam" id="PF08032">
    <property type="entry name" value="SpoU_sub_bind"/>
    <property type="match status" value="1"/>
</dbReference>
<dbReference type="GO" id="GO:0070039">
    <property type="term" value="F:rRNA (guanosine-2'-O-)-methyltransferase activity"/>
    <property type="evidence" value="ECO:0007669"/>
    <property type="project" value="UniProtKB-UniRule"/>
</dbReference>
<evidence type="ECO:0000313" key="10">
    <source>
        <dbReference type="EMBL" id="VFK49204.1"/>
    </source>
</evidence>
<evidence type="ECO:0000256" key="4">
    <source>
        <dbReference type="ARBA" id="ARBA00022679"/>
    </source>
</evidence>
<protein>
    <recommendedName>
        <fullName evidence="6">23S rRNA (guanosine-2'-O-)-methyltransferase RlmB</fullName>
        <ecNumber evidence="6">2.1.1.185</ecNumber>
    </recommendedName>
    <alternativeName>
        <fullName evidence="6">23S rRNA (guanosine2251 2'-O)-methyltransferase</fullName>
    </alternativeName>
    <alternativeName>
        <fullName evidence="6">23S rRNA Gm2251 2'-O-methyltransferase</fullName>
    </alternativeName>
</protein>
<dbReference type="Pfam" id="PF00588">
    <property type="entry name" value="SpoU_methylase"/>
    <property type="match status" value="1"/>
</dbReference>
<dbReference type="EMBL" id="CAADFU010000164">
    <property type="protein sequence ID" value="VFK49204.1"/>
    <property type="molecule type" value="Genomic_DNA"/>
</dbReference>
<dbReference type="PANTHER" id="PTHR46429:SF1">
    <property type="entry name" value="23S RRNA (GUANOSINE-2'-O-)-METHYLTRANSFERASE RLMB"/>
    <property type="match status" value="1"/>
</dbReference>
<sequence length="303" mass="32956">MPKPTKYRDKPRKTKPGERKFVSRGGSGHRHWDAPKAPGFPARESPVDAAESELTYGHHAVQGILSRGASGAKALFFQENRRDPRTEQMLRQAKIHKIPLHPVSRKALDEMTGGMRHQGFALRCANPDPAWRPDHLLHLLENLSGPPLLLVLDGVQDPHNLGACLRSADGAGAHAVVSPRDRAVGLTPAARKVACGAAESIPLIRIVNLARALDELRVAGVQTIGLAAEAKDSLYDVTLTGPLALVLGGEERGLRRLTRENCDRLVRLPMLGATESLNVSVAAGICLYEARRQRERNENTGKL</sequence>
<evidence type="ECO:0000256" key="7">
    <source>
        <dbReference type="SAM" id="MobiDB-lite"/>
    </source>
</evidence>
<dbReference type="Gene3D" id="3.30.1330.30">
    <property type="match status" value="1"/>
</dbReference>
<feature type="binding site" evidence="6">
    <location>
        <position position="248"/>
    </location>
    <ligand>
        <name>S-adenosyl-L-methionine</name>
        <dbReference type="ChEBI" id="CHEBI:59789"/>
    </ligand>
</feature>
<dbReference type="InterPro" id="IPR024915">
    <property type="entry name" value="23S_rRNA_MeTrfase_RlmB"/>
</dbReference>
<dbReference type="InterPro" id="IPR004441">
    <property type="entry name" value="rRNA_MeTrfase_TrmH"/>
</dbReference>
<evidence type="ECO:0000256" key="2">
    <source>
        <dbReference type="ARBA" id="ARBA00022552"/>
    </source>
</evidence>